<dbReference type="Pfam" id="PF21189">
    <property type="entry name" value="PHA02142"/>
    <property type="match status" value="1"/>
</dbReference>
<protein>
    <submittedName>
        <fullName evidence="2">RNA ligase, DRB0094 family</fullName>
    </submittedName>
</protein>
<reference evidence="3" key="1">
    <citation type="submission" date="2017-04" db="EMBL/GenBank/DDBJ databases">
        <authorList>
            <person name="Varghese N."/>
            <person name="Submissions S."/>
        </authorList>
    </citation>
    <scope>NUCLEOTIDE SEQUENCE [LARGE SCALE GENOMIC DNA]</scope>
    <source>
        <strain evidence="3">DSM 16537</strain>
    </source>
</reference>
<dbReference type="SUPFAM" id="SSF56091">
    <property type="entry name" value="DNA ligase/mRNA capping enzyme, catalytic domain"/>
    <property type="match status" value="1"/>
</dbReference>
<evidence type="ECO:0000313" key="2">
    <source>
        <dbReference type="EMBL" id="SMD42170.1"/>
    </source>
</evidence>
<keyword evidence="3" id="KW-1185">Reference proteome</keyword>
<dbReference type="Proteomes" id="UP000192333">
    <property type="component" value="Chromosome I"/>
</dbReference>
<keyword evidence="2" id="KW-0436">Ligase</keyword>
<proteinExistence type="predicted"/>
<dbReference type="AlphaFoldDB" id="A0A1W2GZQ8"/>
<sequence length="338" mass="38751">MRKLASIQRIKSLEPIEGADAIEKATVLGWQLVVKKGEYQMGDLAVYCEIDSILPDRPEFEFLKPRGMRIRTIRLRGQVSQGICFPLSILPDHIEVQEDLDVTEILGITKYEPPIPAYLSGKVKGKFPSFIPKTDETRVQILQKVLDKYQGVSCYVSEKLDGSSATYFIKDGEFGVCSRNMELYEDDENSFWKVARELNVEEKLRSLNKNIAIQGELIGEGIQDNKLRLRGQTVRIFNAFDIDRFEYLPYQEFLDLMEKLDLPIVPIMEADYKLENDIEAIVKKATVRSLICKDVWAEGIVIRPHLEKMDLLLSIESFNTGRVSFKAINPEFLIKYGE</sequence>
<dbReference type="Pfam" id="PF09414">
    <property type="entry name" value="RNA_ligase"/>
    <property type="match status" value="1"/>
</dbReference>
<dbReference type="InterPro" id="IPR012646">
    <property type="entry name" value="RNA_ligase_DRB0094"/>
</dbReference>
<gene>
    <name evidence="2" type="ORF">SAMN00777080_0707</name>
</gene>
<dbReference type="NCBIfam" id="TIGR02306">
    <property type="entry name" value="RNA_lig_DRB0094"/>
    <property type="match status" value="1"/>
</dbReference>
<organism evidence="2 3">
    <name type="scientific">Aquiflexum balticum DSM 16537</name>
    <dbReference type="NCBI Taxonomy" id="758820"/>
    <lineage>
        <taxon>Bacteria</taxon>
        <taxon>Pseudomonadati</taxon>
        <taxon>Bacteroidota</taxon>
        <taxon>Cytophagia</taxon>
        <taxon>Cytophagales</taxon>
        <taxon>Cyclobacteriaceae</taxon>
        <taxon>Aquiflexum</taxon>
    </lineage>
</organism>
<dbReference type="Gene3D" id="3.30.470.30">
    <property type="entry name" value="DNA ligase/mRNA capping enzyme"/>
    <property type="match status" value="1"/>
</dbReference>
<dbReference type="GO" id="GO:0016874">
    <property type="term" value="F:ligase activity"/>
    <property type="evidence" value="ECO:0007669"/>
    <property type="project" value="UniProtKB-KW"/>
</dbReference>
<dbReference type="STRING" id="758820.SAMN00777080_0707"/>
<evidence type="ECO:0000259" key="1">
    <source>
        <dbReference type="Pfam" id="PF09414"/>
    </source>
</evidence>
<accession>A0A1W2GZQ8</accession>
<evidence type="ECO:0000313" key="3">
    <source>
        <dbReference type="Proteomes" id="UP000192333"/>
    </source>
</evidence>
<dbReference type="OrthoDB" id="9255590at2"/>
<name>A0A1W2GZQ8_9BACT</name>
<dbReference type="RefSeq" id="WP_084119003.1">
    <property type="nucleotide sequence ID" value="NZ_LT838813.1"/>
</dbReference>
<feature type="domain" description="RNA ligase" evidence="1">
    <location>
        <begin position="155"/>
        <end position="327"/>
    </location>
</feature>
<dbReference type="InterPro" id="IPR021122">
    <property type="entry name" value="RNA_ligase_dom_REL/Rnl2"/>
</dbReference>
<dbReference type="EMBL" id="LT838813">
    <property type="protein sequence ID" value="SMD42170.1"/>
    <property type="molecule type" value="Genomic_DNA"/>
</dbReference>